<evidence type="ECO:0000256" key="1">
    <source>
        <dbReference type="SAM" id="MobiDB-lite"/>
    </source>
</evidence>
<evidence type="ECO:0000313" key="2">
    <source>
        <dbReference type="EnsemblPlants" id="KQL14351"/>
    </source>
</evidence>
<feature type="region of interest" description="Disordered" evidence="1">
    <location>
        <begin position="145"/>
        <end position="174"/>
    </location>
</feature>
<dbReference type="AlphaFoldDB" id="K3Z7N4"/>
<dbReference type="Gramene" id="KQL14351">
    <property type="protein sequence ID" value="KQL14351"/>
    <property type="gene ID" value="SETIT_022554mg"/>
</dbReference>
<name>K3Z7N4_SETIT</name>
<reference evidence="2" key="2">
    <citation type="submission" date="2018-08" db="UniProtKB">
        <authorList>
            <consortium name="EnsemblPlants"/>
        </authorList>
    </citation>
    <scope>IDENTIFICATION</scope>
    <source>
        <strain evidence="2">Yugu1</strain>
    </source>
</reference>
<evidence type="ECO:0000313" key="3">
    <source>
        <dbReference type="Proteomes" id="UP000004995"/>
    </source>
</evidence>
<accession>K3Z7N4</accession>
<organism evidence="2 3">
    <name type="scientific">Setaria italica</name>
    <name type="common">Foxtail millet</name>
    <name type="synonym">Panicum italicum</name>
    <dbReference type="NCBI Taxonomy" id="4555"/>
    <lineage>
        <taxon>Eukaryota</taxon>
        <taxon>Viridiplantae</taxon>
        <taxon>Streptophyta</taxon>
        <taxon>Embryophyta</taxon>
        <taxon>Tracheophyta</taxon>
        <taxon>Spermatophyta</taxon>
        <taxon>Magnoliopsida</taxon>
        <taxon>Liliopsida</taxon>
        <taxon>Poales</taxon>
        <taxon>Poaceae</taxon>
        <taxon>PACMAD clade</taxon>
        <taxon>Panicoideae</taxon>
        <taxon>Panicodae</taxon>
        <taxon>Paniceae</taxon>
        <taxon>Cenchrinae</taxon>
        <taxon>Setaria</taxon>
    </lineage>
</organism>
<dbReference type="HOGENOM" id="CLU_805109_0_0_1"/>
<dbReference type="EMBL" id="AGNK02001556">
    <property type="status" value="NOT_ANNOTATED_CDS"/>
    <property type="molecule type" value="Genomic_DNA"/>
</dbReference>
<protein>
    <submittedName>
        <fullName evidence="2">Uncharacterized protein</fullName>
    </submittedName>
</protein>
<dbReference type="EnsemblPlants" id="KQL14351">
    <property type="protein sequence ID" value="KQL14351"/>
    <property type="gene ID" value="SETIT_022554mg"/>
</dbReference>
<reference evidence="3" key="1">
    <citation type="journal article" date="2012" name="Nat. Biotechnol.">
        <title>Reference genome sequence of the model plant Setaria.</title>
        <authorList>
            <person name="Bennetzen J.L."/>
            <person name="Schmutz J."/>
            <person name="Wang H."/>
            <person name="Percifield R."/>
            <person name="Hawkins J."/>
            <person name="Pontaroli A.C."/>
            <person name="Estep M."/>
            <person name="Feng L."/>
            <person name="Vaughn J.N."/>
            <person name="Grimwood J."/>
            <person name="Jenkins J."/>
            <person name="Barry K."/>
            <person name="Lindquist E."/>
            <person name="Hellsten U."/>
            <person name="Deshpande S."/>
            <person name="Wang X."/>
            <person name="Wu X."/>
            <person name="Mitros T."/>
            <person name="Triplett J."/>
            <person name="Yang X."/>
            <person name="Ye C.Y."/>
            <person name="Mauro-Herrera M."/>
            <person name="Wang L."/>
            <person name="Li P."/>
            <person name="Sharma M."/>
            <person name="Sharma R."/>
            <person name="Ronald P.C."/>
            <person name="Panaud O."/>
            <person name="Kellogg E.A."/>
            <person name="Brutnell T.P."/>
            <person name="Doust A.N."/>
            <person name="Tuskan G.A."/>
            <person name="Rokhsar D."/>
            <person name="Devos K.M."/>
        </authorList>
    </citation>
    <scope>NUCLEOTIDE SEQUENCE [LARGE SCALE GENOMIC DNA]</scope>
    <source>
        <strain evidence="3">cv. Yugu1</strain>
    </source>
</reference>
<dbReference type="InParanoid" id="K3Z7N4"/>
<feature type="compositionally biased region" description="Basic residues" evidence="1">
    <location>
        <begin position="165"/>
        <end position="174"/>
    </location>
</feature>
<dbReference type="Proteomes" id="UP000004995">
    <property type="component" value="Unassembled WGS sequence"/>
</dbReference>
<sequence>MMEKIGWRGAPEHSSVAARAVLEPELPEADLHVGGGDEQLGRLRRLQDLHRALHRAQPQRVRPVQHCPEPAHQPAHVQLGFPRRRRRRRHHHARVLLRHHAPLQLVDLRQLRRAEVAQVPRPHAQEEVRQLRLEPAAGLRVEQVDQRGGAPPGEPVRGAALRGAGPRRRQRPHRVQLRARRAVGLQVGHEAAHQCLQLGRIVGPAGRAEVAAKRAQPAEPEMEPLGRGLQLHSFPKRGHRQHRARGAAGGSREVVCVKCQRPRVGGGIYRVRPRHRSRGAEANGRLRARAGRAYEVAKGGAHAGAHVCPEHWLSGSGRRRRHAGQAGRVVPSDMWPDVPVGLWVW</sequence>
<proteinExistence type="predicted"/>
<keyword evidence="3" id="KW-1185">Reference proteome</keyword>
<feature type="compositionally biased region" description="Low complexity" evidence="1">
    <location>
        <begin position="155"/>
        <end position="164"/>
    </location>
</feature>